<evidence type="ECO:0000256" key="1">
    <source>
        <dbReference type="ARBA" id="ARBA00000085"/>
    </source>
</evidence>
<dbReference type="InterPro" id="IPR003660">
    <property type="entry name" value="HAMP_dom"/>
</dbReference>
<keyword evidence="7" id="KW-0902">Two-component regulatory system</keyword>
<dbReference type="PRINTS" id="PR00344">
    <property type="entry name" value="BCTRLSENSOR"/>
</dbReference>
<dbReference type="CDD" id="cd06225">
    <property type="entry name" value="HAMP"/>
    <property type="match status" value="1"/>
</dbReference>
<dbReference type="STRING" id="484498.SAMN05421686_10225"/>
<dbReference type="Proteomes" id="UP000185639">
    <property type="component" value="Unassembled WGS sequence"/>
</dbReference>
<dbReference type="SMART" id="SM00387">
    <property type="entry name" value="HATPase_c"/>
    <property type="match status" value="1"/>
</dbReference>
<dbReference type="InterPro" id="IPR004358">
    <property type="entry name" value="Sig_transdc_His_kin-like_C"/>
</dbReference>
<feature type="transmembrane region" description="Helical" evidence="10">
    <location>
        <begin position="186"/>
        <end position="210"/>
    </location>
</feature>
<dbReference type="EC" id="2.7.13.3" evidence="3"/>
<evidence type="ECO:0000259" key="11">
    <source>
        <dbReference type="PROSITE" id="PS50109"/>
    </source>
</evidence>
<keyword evidence="10" id="KW-1133">Transmembrane helix</keyword>
<comment type="subcellular location">
    <subcellularLocation>
        <location evidence="2">Membrane</location>
    </subcellularLocation>
</comment>
<protein>
    <recommendedName>
        <fullName evidence="3">histidine kinase</fullName>
        <ecNumber evidence="3">2.7.13.3</ecNumber>
    </recommendedName>
</protein>
<feature type="domain" description="HAMP" evidence="12">
    <location>
        <begin position="211"/>
        <end position="263"/>
    </location>
</feature>
<gene>
    <name evidence="13" type="ORF">SAMN05421686_10225</name>
</gene>
<dbReference type="Gene3D" id="6.10.340.10">
    <property type="match status" value="1"/>
</dbReference>
<keyword evidence="6 13" id="KW-0418">Kinase</keyword>
<dbReference type="SUPFAM" id="SSF55874">
    <property type="entry name" value="ATPase domain of HSP90 chaperone/DNA topoisomerase II/histidine kinase"/>
    <property type="match status" value="1"/>
</dbReference>
<accession>A0A1N7JI70</accession>
<feature type="coiled-coil region" evidence="9">
    <location>
        <begin position="251"/>
        <end position="289"/>
    </location>
</feature>
<dbReference type="RefSeq" id="WP_076514209.1">
    <property type="nucleotide sequence ID" value="NZ_FTOH01000002.1"/>
</dbReference>
<dbReference type="PANTHER" id="PTHR43547:SF2">
    <property type="entry name" value="HYBRID SIGNAL TRANSDUCTION HISTIDINE KINASE C"/>
    <property type="match status" value="1"/>
</dbReference>
<dbReference type="PROSITE" id="PS50885">
    <property type="entry name" value="HAMP"/>
    <property type="match status" value="1"/>
</dbReference>
<dbReference type="InterPro" id="IPR005467">
    <property type="entry name" value="His_kinase_dom"/>
</dbReference>
<dbReference type="Gene3D" id="3.30.565.10">
    <property type="entry name" value="Histidine kinase-like ATPase, C-terminal domain"/>
    <property type="match status" value="1"/>
</dbReference>
<dbReference type="OrthoDB" id="9804645at2"/>
<dbReference type="Gene3D" id="1.10.287.130">
    <property type="match status" value="1"/>
</dbReference>
<dbReference type="InterPro" id="IPR036097">
    <property type="entry name" value="HisK_dim/P_sf"/>
</dbReference>
<dbReference type="GO" id="GO:0005886">
    <property type="term" value="C:plasma membrane"/>
    <property type="evidence" value="ECO:0007669"/>
    <property type="project" value="UniProtKB-ARBA"/>
</dbReference>
<dbReference type="CDD" id="cd00082">
    <property type="entry name" value="HisKA"/>
    <property type="match status" value="1"/>
</dbReference>
<dbReference type="Pfam" id="PF00512">
    <property type="entry name" value="HisKA"/>
    <property type="match status" value="1"/>
</dbReference>
<evidence type="ECO:0000259" key="12">
    <source>
        <dbReference type="PROSITE" id="PS50885"/>
    </source>
</evidence>
<keyword evidence="5" id="KW-0808">Transferase</keyword>
<evidence type="ECO:0000256" key="2">
    <source>
        <dbReference type="ARBA" id="ARBA00004370"/>
    </source>
</evidence>
<dbReference type="InterPro" id="IPR003594">
    <property type="entry name" value="HATPase_dom"/>
</dbReference>
<evidence type="ECO:0000256" key="4">
    <source>
        <dbReference type="ARBA" id="ARBA00022553"/>
    </source>
</evidence>
<sequence>MYKRKLFLFGFISAAVLVVALTGVAVSAYITKENLRQSATAQSLLSEHQMLSSISYRLFKQLTDELIFGRNANQALVRNKQALIEQSLRVIRELELRQRNELGPDVTPGSVEDTDELQMLISEIITEFNAVIAMNDSTPLRQQERVQRLLEFTIDNKFREAINAAVSRQSKVVSATNARIEALNSAIVWFSIILCVLVGPFIVFGCFWLFNQLYQPLTLIGSGTQIIASGNYNFRLPENLDQEFHSLVQSLNQLAGKMAEHEQQEETMRQQLQIEVDQRTSELTEANRQLTLIDARRKQFIADISHELRTPLTVIRGEAQVTLRQNNPGVEDYRTALETVLDQVVSLSVLVDDLLLLARAEINQLRLLMDDVYLVDMLENQVEQWQRKMPLRAFRLDVDGLAEATGEGLSEAPLTVRADEQRLRQVMTILIDNATRYSEPDSAIDIVLSATAEQVFVRVVDYGTGISPTDLQYIFERFVRFKPRTDGAGLGLSIARALIDAHQGEIYAESEQGQGSVFTIVLPRQADE</sequence>
<dbReference type="InterPro" id="IPR036890">
    <property type="entry name" value="HATPase_C_sf"/>
</dbReference>
<dbReference type="AlphaFoldDB" id="A0A1N7JI70"/>
<keyword evidence="4" id="KW-0597">Phosphoprotein</keyword>
<evidence type="ECO:0000256" key="5">
    <source>
        <dbReference type="ARBA" id="ARBA00022679"/>
    </source>
</evidence>
<evidence type="ECO:0000256" key="8">
    <source>
        <dbReference type="ARBA" id="ARBA00023136"/>
    </source>
</evidence>
<evidence type="ECO:0000256" key="3">
    <source>
        <dbReference type="ARBA" id="ARBA00012438"/>
    </source>
</evidence>
<dbReference type="EMBL" id="FTOH01000002">
    <property type="protein sequence ID" value="SIS49010.1"/>
    <property type="molecule type" value="Genomic_DNA"/>
</dbReference>
<dbReference type="PROSITE" id="PS50109">
    <property type="entry name" value="HIS_KIN"/>
    <property type="match status" value="1"/>
</dbReference>
<dbReference type="FunFam" id="3.30.565.10:FF:000006">
    <property type="entry name" value="Sensor histidine kinase WalK"/>
    <property type="match status" value="1"/>
</dbReference>
<keyword evidence="9" id="KW-0175">Coiled coil</keyword>
<reference evidence="14" key="1">
    <citation type="submission" date="2017-01" db="EMBL/GenBank/DDBJ databases">
        <authorList>
            <person name="Varghese N."/>
            <person name="Submissions S."/>
        </authorList>
    </citation>
    <scope>NUCLEOTIDE SEQUENCE [LARGE SCALE GENOMIC DNA]</scope>
    <source>
        <strain evidence="14">DSM 24913</strain>
    </source>
</reference>
<dbReference type="PANTHER" id="PTHR43547">
    <property type="entry name" value="TWO-COMPONENT HISTIDINE KINASE"/>
    <property type="match status" value="1"/>
</dbReference>
<dbReference type="SUPFAM" id="SSF47384">
    <property type="entry name" value="Homodimeric domain of signal transducing histidine kinase"/>
    <property type="match status" value="1"/>
</dbReference>
<evidence type="ECO:0000256" key="7">
    <source>
        <dbReference type="ARBA" id="ARBA00023012"/>
    </source>
</evidence>
<keyword evidence="10" id="KW-0812">Transmembrane</keyword>
<keyword evidence="8 10" id="KW-0472">Membrane</keyword>
<evidence type="ECO:0000256" key="9">
    <source>
        <dbReference type="SAM" id="Coils"/>
    </source>
</evidence>
<dbReference type="FunFam" id="1.10.287.130:FF:000001">
    <property type="entry name" value="Two-component sensor histidine kinase"/>
    <property type="match status" value="1"/>
</dbReference>
<name>A0A1N7JI70_9GAMM</name>
<evidence type="ECO:0000313" key="14">
    <source>
        <dbReference type="Proteomes" id="UP000185639"/>
    </source>
</evidence>
<dbReference type="GO" id="GO:0000155">
    <property type="term" value="F:phosphorelay sensor kinase activity"/>
    <property type="evidence" value="ECO:0007669"/>
    <property type="project" value="InterPro"/>
</dbReference>
<dbReference type="InterPro" id="IPR003661">
    <property type="entry name" value="HisK_dim/P_dom"/>
</dbReference>
<organism evidence="13 14">
    <name type="scientific">Thalassolituus maritimus</name>
    <dbReference type="NCBI Taxonomy" id="484498"/>
    <lineage>
        <taxon>Bacteria</taxon>
        <taxon>Pseudomonadati</taxon>
        <taxon>Pseudomonadota</taxon>
        <taxon>Gammaproteobacteria</taxon>
        <taxon>Oceanospirillales</taxon>
        <taxon>Oceanospirillaceae</taxon>
        <taxon>Thalassolituus</taxon>
    </lineage>
</organism>
<dbReference type="SMART" id="SM00388">
    <property type="entry name" value="HisKA"/>
    <property type="match status" value="1"/>
</dbReference>
<feature type="domain" description="Histidine kinase" evidence="11">
    <location>
        <begin position="303"/>
        <end position="526"/>
    </location>
</feature>
<comment type="catalytic activity">
    <reaction evidence="1">
        <text>ATP + protein L-histidine = ADP + protein N-phospho-L-histidine.</text>
        <dbReference type="EC" id="2.7.13.3"/>
    </reaction>
</comment>
<evidence type="ECO:0000256" key="10">
    <source>
        <dbReference type="SAM" id="Phobius"/>
    </source>
</evidence>
<proteinExistence type="predicted"/>
<evidence type="ECO:0000313" key="13">
    <source>
        <dbReference type="EMBL" id="SIS49010.1"/>
    </source>
</evidence>
<dbReference type="Pfam" id="PF02518">
    <property type="entry name" value="HATPase_c"/>
    <property type="match status" value="1"/>
</dbReference>
<evidence type="ECO:0000256" key="6">
    <source>
        <dbReference type="ARBA" id="ARBA00022777"/>
    </source>
</evidence>
<keyword evidence="14" id="KW-1185">Reference proteome</keyword>